<dbReference type="GeneID" id="36373564"/>
<dbReference type="WormBase" id="SRAE_0000032300">
    <property type="protein sequence ID" value="SRP02561"/>
    <property type="gene ID" value="WBGene00256066"/>
</dbReference>
<evidence type="ECO:0000313" key="7">
    <source>
        <dbReference type="WBParaSite" id="SRAE_0000032300.1"/>
    </source>
</evidence>
<dbReference type="Pfam" id="PF04145">
    <property type="entry name" value="Ctr"/>
    <property type="match status" value="2"/>
</dbReference>
<feature type="transmembrane region" description="Helical" evidence="4">
    <location>
        <begin position="99"/>
        <end position="118"/>
    </location>
</feature>
<dbReference type="AlphaFoldDB" id="A0A090KUZ2"/>
<proteinExistence type="inferred from homology"/>
<evidence type="ECO:0000256" key="2">
    <source>
        <dbReference type="ARBA" id="ARBA00022989"/>
    </source>
</evidence>
<evidence type="ECO:0000313" key="5">
    <source>
        <dbReference type="EMBL" id="CEF61196.1"/>
    </source>
</evidence>
<dbReference type="EMBL" id="LN609406">
    <property type="protein sequence ID" value="CEF61196.1"/>
    <property type="molecule type" value="Genomic_DNA"/>
</dbReference>
<keyword evidence="4" id="KW-0186">Copper</keyword>
<keyword evidence="3 4" id="KW-0472">Membrane</keyword>
<gene>
    <name evidence="5 7 8" type="ORF">SRAE_0000032300</name>
</gene>
<keyword evidence="4" id="KW-0406">Ion transport</keyword>
<dbReference type="PANTHER" id="PTHR12483">
    <property type="entry name" value="SOLUTE CARRIER FAMILY 31 COPPER TRANSPORTERS"/>
    <property type="match status" value="1"/>
</dbReference>
<comment type="subcellular location">
    <subcellularLocation>
        <location evidence="4">Membrane</location>
        <topology evidence="4">Multi-pass membrane protein</topology>
    </subcellularLocation>
</comment>
<accession>A0A090KUZ2</accession>
<evidence type="ECO:0000256" key="3">
    <source>
        <dbReference type="ARBA" id="ARBA00023136"/>
    </source>
</evidence>
<dbReference type="OMA" id="WMWFHTH"/>
<sequence length="139" mass="16499">MWMWYHSEINDVLLFKNFHIVTVNDMIIACVIFAFLAIALEALKWIRWRFSICHEENVEKNNTRSYCSRTFDKMNVLKTIFFSIQMIISYILMLVFMTFSIWLCLSVCIGISIGYFLFGNRVFNLPDKVKSTPKKINED</sequence>
<dbReference type="GO" id="GO:0005375">
    <property type="term" value="F:copper ion transmembrane transporter activity"/>
    <property type="evidence" value="ECO:0007669"/>
    <property type="project" value="UniProtKB-UniRule"/>
</dbReference>
<name>A0A090KUZ2_STRRB</name>
<evidence type="ECO:0000256" key="4">
    <source>
        <dbReference type="RuleBase" id="RU367022"/>
    </source>
</evidence>
<keyword evidence="6" id="KW-1185">Reference proteome</keyword>
<evidence type="ECO:0000313" key="8">
    <source>
        <dbReference type="WormBase" id="SRAE_0000032300"/>
    </source>
</evidence>
<dbReference type="RefSeq" id="XP_024500405.1">
    <property type="nucleotide sequence ID" value="XM_024646199.1"/>
</dbReference>
<organism evidence="5">
    <name type="scientific">Strongyloides ratti</name>
    <name type="common">Parasitic roundworm</name>
    <dbReference type="NCBI Taxonomy" id="34506"/>
    <lineage>
        <taxon>Eukaryota</taxon>
        <taxon>Metazoa</taxon>
        <taxon>Ecdysozoa</taxon>
        <taxon>Nematoda</taxon>
        <taxon>Chromadorea</taxon>
        <taxon>Rhabditida</taxon>
        <taxon>Tylenchina</taxon>
        <taxon>Panagrolaimomorpha</taxon>
        <taxon>Strongyloidoidea</taxon>
        <taxon>Strongyloididae</taxon>
        <taxon>Strongyloides</taxon>
    </lineage>
</organism>
<reference evidence="7" key="3">
    <citation type="submission" date="2020-12" db="UniProtKB">
        <authorList>
            <consortium name="WormBaseParasite"/>
        </authorList>
    </citation>
    <scope>IDENTIFICATION</scope>
</reference>
<dbReference type="GO" id="GO:0016020">
    <property type="term" value="C:membrane"/>
    <property type="evidence" value="ECO:0007669"/>
    <property type="project" value="UniProtKB-SubCell"/>
</dbReference>
<keyword evidence="4" id="KW-0813">Transport</keyword>
<keyword evidence="2 4" id="KW-1133">Transmembrane helix</keyword>
<keyword evidence="4" id="KW-0187">Copper transport</keyword>
<dbReference type="WBParaSite" id="SRAE_0000032300.1">
    <property type="protein sequence ID" value="SRAE_0000032300.1"/>
    <property type="gene ID" value="WBGene00256066"/>
</dbReference>
<evidence type="ECO:0000256" key="1">
    <source>
        <dbReference type="ARBA" id="ARBA00022692"/>
    </source>
</evidence>
<reference evidence="5" key="1">
    <citation type="submission" date="2014-09" db="EMBL/GenBank/DDBJ databases">
        <authorList>
            <person name="Aslett A.Martin."/>
        </authorList>
    </citation>
    <scope>NUCLEOTIDE SEQUENCE</scope>
    <source>
        <strain evidence="5">ED321 Heterogonic</strain>
    </source>
</reference>
<dbReference type="PANTHER" id="PTHR12483:SF115">
    <property type="entry name" value="COPPER TRANSPORT PROTEIN"/>
    <property type="match status" value="1"/>
</dbReference>
<comment type="similarity">
    <text evidence="4">Belongs to the copper transporter (Ctr) (TC 1.A.56) family. SLC31A subfamily.</text>
</comment>
<dbReference type="Proteomes" id="UP000035682">
    <property type="component" value="Unplaced"/>
</dbReference>
<dbReference type="CTD" id="36373564"/>
<evidence type="ECO:0000313" key="6">
    <source>
        <dbReference type="Proteomes" id="UP000035682"/>
    </source>
</evidence>
<feature type="transmembrane region" description="Helical" evidence="4">
    <location>
        <begin position="76"/>
        <end position="93"/>
    </location>
</feature>
<feature type="transmembrane region" description="Helical" evidence="4">
    <location>
        <begin position="20"/>
        <end position="40"/>
    </location>
</feature>
<protein>
    <recommendedName>
        <fullName evidence="4">Copper transport protein</fullName>
    </recommendedName>
</protein>
<dbReference type="InterPro" id="IPR007274">
    <property type="entry name" value="Cop_transporter"/>
</dbReference>
<reference evidence="6" key="2">
    <citation type="submission" date="2014-09" db="EMBL/GenBank/DDBJ databases">
        <authorList>
            <person name="Martin A.A."/>
        </authorList>
    </citation>
    <scope>NUCLEOTIDE SEQUENCE</scope>
    <source>
        <strain evidence="6">ED321</strain>
    </source>
</reference>
<keyword evidence="1 4" id="KW-0812">Transmembrane</keyword>
<dbReference type="OrthoDB" id="161814at2759"/>